<dbReference type="Gene3D" id="1.10.10.10">
    <property type="entry name" value="Winged helix-like DNA-binding domain superfamily/Winged helix DNA-binding domain"/>
    <property type="match status" value="1"/>
</dbReference>
<evidence type="ECO:0000313" key="2">
    <source>
        <dbReference type="Proteomes" id="UP000607397"/>
    </source>
</evidence>
<dbReference type="AlphaFoldDB" id="A0A8K2A9B7"/>
<dbReference type="SUPFAM" id="SSF46689">
    <property type="entry name" value="Homeodomain-like"/>
    <property type="match status" value="1"/>
</dbReference>
<keyword evidence="2" id="KW-1185">Reference proteome</keyword>
<name>A0A8K2A9B7_9CYAN</name>
<organism evidence="1 2">
    <name type="scientific">Petrachloros mirabilis ULC683</name>
    <dbReference type="NCBI Taxonomy" id="2781853"/>
    <lineage>
        <taxon>Bacteria</taxon>
        <taxon>Bacillati</taxon>
        <taxon>Cyanobacteriota</taxon>
        <taxon>Cyanophyceae</taxon>
        <taxon>Synechococcales</taxon>
        <taxon>Petrachlorosaceae</taxon>
        <taxon>Petrachloros</taxon>
        <taxon>Petrachloros mirabilis</taxon>
    </lineage>
</organism>
<dbReference type="InterPro" id="IPR036388">
    <property type="entry name" value="WH-like_DNA-bd_sf"/>
</dbReference>
<protein>
    <submittedName>
        <fullName evidence="1">Helix-turn-helix domain-containing protein</fullName>
    </submittedName>
</protein>
<evidence type="ECO:0000313" key="1">
    <source>
        <dbReference type="EMBL" id="NCJ07880.1"/>
    </source>
</evidence>
<gene>
    <name evidence="1" type="ORF">GS597_15470</name>
</gene>
<accession>A0A8K2A9B7</accession>
<dbReference type="Proteomes" id="UP000607397">
    <property type="component" value="Unassembled WGS sequence"/>
</dbReference>
<dbReference type="EMBL" id="WVIC01000035">
    <property type="protein sequence ID" value="NCJ07880.1"/>
    <property type="molecule type" value="Genomic_DNA"/>
</dbReference>
<comment type="caution">
    <text evidence="1">The sequence shown here is derived from an EMBL/GenBank/DDBJ whole genome shotgun (WGS) entry which is preliminary data.</text>
</comment>
<reference evidence="1" key="1">
    <citation type="submission" date="2019-12" db="EMBL/GenBank/DDBJ databases">
        <title>High-Quality draft genome sequences of three cyanobacteria isolated from the limestone walls of the Old Cathedral of Coimbra.</title>
        <authorList>
            <person name="Tiago I."/>
            <person name="Soares F."/>
            <person name="Portugal A."/>
        </authorList>
    </citation>
    <scope>NUCLEOTIDE SEQUENCE [LARGE SCALE GENOMIC DNA]</scope>
    <source>
        <strain evidence="1">C</strain>
    </source>
</reference>
<sequence>MKAYTIDLRQKIIDTYESEPISQRELAKRFRVAPSFVVKLLKQYRETGQLAPKSRPGRPRLLDAEQMQVVQDLVEAKNDITLEELCSELHQQFELTVSNAYLHGFGRSDVHFGSPFNMVA</sequence>
<proteinExistence type="predicted"/>
<dbReference type="Pfam" id="PF13565">
    <property type="entry name" value="HTH_32"/>
    <property type="match status" value="1"/>
</dbReference>
<dbReference type="RefSeq" id="WP_161826358.1">
    <property type="nucleotide sequence ID" value="NZ_WVIC01000035.1"/>
</dbReference>
<dbReference type="InterPro" id="IPR009057">
    <property type="entry name" value="Homeodomain-like_sf"/>
</dbReference>